<dbReference type="Proteomes" id="UP000371041">
    <property type="component" value="Chromosome"/>
</dbReference>
<feature type="domain" description="NAD-dependent epimerase/dehydratase" evidence="2">
    <location>
        <begin position="3"/>
        <end position="233"/>
    </location>
</feature>
<dbReference type="InterPro" id="IPR036291">
    <property type="entry name" value="NAD(P)-bd_dom_sf"/>
</dbReference>
<name>A0A5Q3Q816_9PSEU</name>
<reference evidence="4" key="1">
    <citation type="submission" date="2019-11" db="EMBL/GenBank/DDBJ databases">
        <title>The complete genome sequence of Saccharopolyspora sp. E2A.</title>
        <authorList>
            <person name="Zhang G."/>
        </authorList>
    </citation>
    <scope>NUCLEOTIDE SEQUENCE [LARGE SCALE GENOMIC DNA]</scope>
    <source>
        <strain evidence="4">E2A</strain>
    </source>
</reference>
<accession>A0A5Q3Q816</accession>
<dbReference type="EMBL" id="CP045929">
    <property type="protein sequence ID" value="QGK70698.1"/>
    <property type="molecule type" value="Genomic_DNA"/>
</dbReference>
<dbReference type="GO" id="GO:0005737">
    <property type="term" value="C:cytoplasm"/>
    <property type="evidence" value="ECO:0007669"/>
    <property type="project" value="TreeGrafter"/>
</dbReference>
<protein>
    <submittedName>
        <fullName evidence="3">NAD-dependent epimerase/dehydratase family protein</fullName>
    </submittedName>
</protein>
<dbReference type="Gene3D" id="3.40.50.720">
    <property type="entry name" value="NAD(P)-binding Rossmann-like Domain"/>
    <property type="match status" value="1"/>
</dbReference>
<dbReference type="InterPro" id="IPR051783">
    <property type="entry name" value="NAD(P)-dependent_oxidoreduct"/>
</dbReference>
<evidence type="ECO:0000313" key="4">
    <source>
        <dbReference type="Proteomes" id="UP000371041"/>
    </source>
</evidence>
<gene>
    <name evidence="3" type="ORF">GIY23_15295</name>
</gene>
<dbReference type="KEGG" id="sace:GIY23_15295"/>
<keyword evidence="4" id="KW-1185">Reference proteome</keyword>
<dbReference type="RefSeq" id="WP_154077280.1">
    <property type="nucleotide sequence ID" value="NZ_CP045929.1"/>
</dbReference>
<organism evidence="3 4">
    <name type="scientific">Allosaccharopolyspora coralli</name>
    <dbReference type="NCBI Taxonomy" id="2665642"/>
    <lineage>
        <taxon>Bacteria</taxon>
        <taxon>Bacillati</taxon>
        <taxon>Actinomycetota</taxon>
        <taxon>Actinomycetes</taxon>
        <taxon>Pseudonocardiales</taxon>
        <taxon>Pseudonocardiaceae</taxon>
        <taxon>Allosaccharopolyspora</taxon>
    </lineage>
</organism>
<dbReference type="PANTHER" id="PTHR48079">
    <property type="entry name" value="PROTEIN YEEZ"/>
    <property type="match status" value="1"/>
</dbReference>
<dbReference type="PANTHER" id="PTHR48079:SF6">
    <property type="entry name" value="NAD(P)-BINDING DOMAIN-CONTAINING PROTEIN-RELATED"/>
    <property type="match status" value="1"/>
</dbReference>
<evidence type="ECO:0000256" key="1">
    <source>
        <dbReference type="SAM" id="MobiDB-lite"/>
    </source>
</evidence>
<evidence type="ECO:0000313" key="3">
    <source>
        <dbReference type="EMBL" id="QGK70698.1"/>
    </source>
</evidence>
<sequence>MNVVVVGATGNTGTSVVRALVDRPEVATVRCLARRLPTWQPAKTHWAAVNVAEDDLRPHFDGADVVVHLAWLFQPTRNPVTTWRTNVLGSLRVFEAAVAAGVPALVCASSVGAYSPGDGDRPVDESSPTHGWPEAAYTREKAYVERLLDLVERDHPGMRVVRLRPGFLFTRYSASEQRRLFAGPLVPHSIVRSSLIPVVPHPRGLRFQVSHTDDAADAYVRAALGSASGAFNVATDPVVDTRTLASLLDAETMSVPASIVRTTVDVAWRAHLVPASPQLFDAVMRLPVMDTSRARDLLGWSPRFDATETLREFLTGMQEAAGAETPPLRPHPGLRGRLHELRTGVGRRP</sequence>
<dbReference type="GO" id="GO:0004029">
    <property type="term" value="F:aldehyde dehydrogenase (NAD+) activity"/>
    <property type="evidence" value="ECO:0007669"/>
    <property type="project" value="TreeGrafter"/>
</dbReference>
<dbReference type="InterPro" id="IPR001509">
    <property type="entry name" value="Epimerase_deHydtase"/>
</dbReference>
<evidence type="ECO:0000259" key="2">
    <source>
        <dbReference type="Pfam" id="PF01370"/>
    </source>
</evidence>
<dbReference type="SUPFAM" id="SSF51735">
    <property type="entry name" value="NAD(P)-binding Rossmann-fold domains"/>
    <property type="match status" value="1"/>
</dbReference>
<dbReference type="Pfam" id="PF01370">
    <property type="entry name" value="Epimerase"/>
    <property type="match status" value="1"/>
</dbReference>
<proteinExistence type="predicted"/>
<feature type="region of interest" description="Disordered" evidence="1">
    <location>
        <begin position="322"/>
        <end position="349"/>
    </location>
</feature>
<dbReference type="AlphaFoldDB" id="A0A5Q3Q816"/>